<keyword evidence="6" id="KW-1185">Reference proteome</keyword>
<dbReference type="InterPro" id="IPR018110">
    <property type="entry name" value="Mandel_Rmase/mucon_lact_enz_CS"/>
</dbReference>
<name>A0ABQ5UKS5_9HYPH</name>
<dbReference type="PANTHER" id="PTHR13794:SF58">
    <property type="entry name" value="MITOCHONDRIAL ENOLASE SUPERFAMILY MEMBER 1"/>
    <property type="match status" value="1"/>
</dbReference>
<dbReference type="SUPFAM" id="SSF51604">
    <property type="entry name" value="Enolase C-terminal domain-like"/>
    <property type="match status" value="1"/>
</dbReference>
<keyword evidence="2" id="KW-0479">Metal-binding</keyword>
<dbReference type="CDD" id="cd03316">
    <property type="entry name" value="MR_like"/>
    <property type="match status" value="1"/>
</dbReference>
<comment type="caution">
    <text evidence="5">The sequence shown here is derived from an EMBL/GenBank/DDBJ whole genome shotgun (WGS) entry which is preliminary data.</text>
</comment>
<dbReference type="Pfam" id="PF13378">
    <property type="entry name" value="MR_MLE_C"/>
    <property type="match status" value="1"/>
</dbReference>
<evidence type="ECO:0000259" key="4">
    <source>
        <dbReference type="SMART" id="SM00922"/>
    </source>
</evidence>
<accession>A0ABQ5UKS5</accession>
<comment type="cofactor">
    <cofactor evidence="1">
        <name>Mg(2+)</name>
        <dbReference type="ChEBI" id="CHEBI:18420"/>
    </cofactor>
</comment>
<evidence type="ECO:0000313" key="5">
    <source>
        <dbReference type="EMBL" id="GLQ12066.1"/>
    </source>
</evidence>
<dbReference type="EMBL" id="BSNG01000003">
    <property type="protein sequence ID" value="GLQ12066.1"/>
    <property type="molecule type" value="Genomic_DNA"/>
</dbReference>
<dbReference type="InterPro" id="IPR013342">
    <property type="entry name" value="Mandelate_racemase_C"/>
</dbReference>
<dbReference type="PANTHER" id="PTHR13794">
    <property type="entry name" value="ENOLASE SUPERFAMILY, MANDELATE RACEMASE"/>
    <property type="match status" value="1"/>
</dbReference>
<sequence>MSEVAPIRSLDTFFVSIPFVDDGSGTGATPSRWHTLDMVLIRIEDEAGNVGWGDAFAYFCTRATHAAVTDMIAPSVIGQVIDDIPAWNVATQKKLHLFGRYGITTFALSGVDIALWDLRAKREKQSLAAAVQEKVVEARAINAYASLVRYGDLKIVRQQCERAMELGFHHIKLHEVDPVIIAAARDVIGPEAVLMVDANCAWTVEEAVAQIPSFKRSNVLWIEEPIFPPDDYEGHKRIEAAGMAVGAGENACTAFDFRRLSGALKYPQPSMTKVGGVSEFATVCRDAASLGKTVMPHTPYFGPGFFATLAMAPLLPEDSLLEYLFVEPQGWLQQTPPLRDGKMIIGPGSGIGFAPDEAVLSRFAAGA</sequence>
<keyword evidence="3" id="KW-0460">Magnesium</keyword>
<dbReference type="InterPro" id="IPR036849">
    <property type="entry name" value="Enolase-like_C_sf"/>
</dbReference>
<dbReference type="InterPro" id="IPR013341">
    <property type="entry name" value="Mandelate_racemase_N_dom"/>
</dbReference>
<evidence type="ECO:0000256" key="2">
    <source>
        <dbReference type="ARBA" id="ARBA00022723"/>
    </source>
</evidence>
<protein>
    <submittedName>
        <fullName evidence="5">Enolase</fullName>
    </submittedName>
</protein>
<dbReference type="InterPro" id="IPR029017">
    <property type="entry name" value="Enolase-like_N"/>
</dbReference>
<evidence type="ECO:0000256" key="1">
    <source>
        <dbReference type="ARBA" id="ARBA00001946"/>
    </source>
</evidence>
<gene>
    <name evidence="5" type="ORF">GCM10007913_39980</name>
</gene>
<dbReference type="InterPro" id="IPR046945">
    <property type="entry name" value="RHMD-like"/>
</dbReference>
<organism evidence="5 6">
    <name type="scientific">Devosia yakushimensis</name>
    <dbReference type="NCBI Taxonomy" id="470028"/>
    <lineage>
        <taxon>Bacteria</taxon>
        <taxon>Pseudomonadati</taxon>
        <taxon>Pseudomonadota</taxon>
        <taxon>Alphaproteobacteria</taxon>
        <taxon>Hyphomicrobiales</taxon>
        <taxon>Devosiaceae</taxon>
        <taxon>Devosia</taxon>
    </lineage>
</organism>
<dbReference type="InterPro" id="IPR029065">
    <property type="entry name" value="Enolase_C-like"/>
</dbReference>
<reference evidence="5" key="1">
    <citation type="journal article" date="2014" name="Int. J. Syst. Evol. Microbiol.">
        <title>Complete genome of a new Firmicutes species belonging to the dominant human colonic microbiota ('Ruminococcus bicirculans') reveals two chromosomes and a selective capacity to utilize plant glucans.</title>
        <authorList>
            <consortium name="NISC Comparative Sequencing Program"/>
            <person name="Wegmann U."/>
            <person name="Louis P."/>
            <person name="Goesmann A."/>
            <person name="Henrissat B."/>
            <person name="Duncan S.H."/>
            <person name="Flint H.J."/>
        </authorList>
    </citation>
    <scope>NUCLEOTIDE SEQUENCE</scope>
    <source>
        <strain evidence="5">NBRC 103855</strain>
    </source>
</reference>
<reference evidence="5" key="2">
    <citation type="submission" date="2023-01" db="EMBL/GenBank/DDBJ databases">
        <title>Draft genome sequence of Devosia yakushimensis strain NBRC 103855.</title>
        <authorList>
            <person name="Sun Q."/>
            <person name="Mori K."/>
        </authorList>
    </citation>
    <scope>NUCLEOTIDE SEQUENCE</scope>
    <source>
        <strain evidence="5">NBRC 103855</strain>
    </source>
</reference>
<dbReference type="Gene3D" id="3.30.390.10">
    <property type="entry name" value="Enolase-like, N-terminal domain"/>
    <property type="match status" value="1"/>
</dbReference>
<dbReference type="SUPFAM" id="SSF54826">
    <property type="entry name" value="Enolase N-terminal domain-like"/>
    <property type="match status" value="1"/>
</dbReference>
<evidence type="ECO:0000256" key="3">
    <source>
        <dbReference type="ARBA" id="ARBA00022842"/>
    </source>
</evidence>
<evidence type="ECO:0000313" key="6">
    <source>
        <dbReference type="Proteomes" id="UP001161406"/>
    </source>
</evidence>
<dbReference type="RefSeq" id="WP_284393861.1">
    <property type="nucleotide sequence ID" value="NZ_BSNG01000003.1"/>
</dbReference>
<dbReference type="PROSITE" id="PS00909">
    <property type="entry name" value="MR_MLE_2"/>
    <property type="match status" value="1"/>
</dbReference>
<dbReference type="Pfam" id="PF02746">
    <property type="entry name" value="MR_MLE_N"/>
    <property type="match status" value="1"/>
</dbReference>
<proteinExistence type="predicted"/>
<dbReference type="Gene3D" id="3.20.20.120">
    <property type="entry name" value="Enolase-like C-terminal domain"/>
    <property type="match status" value="1"/>
</dbReference>
<dbReference type="SFLD" id="SFLDS00001">
    <property type="entry name" value="Enolase"/>
    <property type="match status" value="1"/>
</dbReference>
<feature type="domain" description="Mandelate racemase/muconate lactonizing enzyme C-terminal" evidence="4">
    <location>
        <begin position="153"/>
        <end position="245"/>
    </location>
</feature>
<dbReference type="Proteomes" id="UP001161406">
    <property type="component" value="Unassembled WGS sequence"/>
</dbReference>
<dbReference type="SMART" id="SM00922">
    <property type="entry name" value="MR_MLE"/>
    <property type="match status" value="1"/>
</dbReference>